<dbReference type="PANTHER" id="PTHR47022:SF1">
    <property type="entry name" value="BTB AND MATH DOMAIN-CONTAINING PROTEIN 36-RELATED"/>
    <property type="match status" value="1"/>
</dbReference>
<name>A0AAV5U4T5_9BILA</name>
<feature type="non-terminal residue" evidence="2">
    <location>
        <position position="98"/>
    </location>
</feature>
<dbReference type="CDD" id="cd18186">
    <property type="entry name" value="BTB_POZ_ZBTB_KLHL-like"/>
    <property type="match status" value="1"/>
</dbReference>
<comment type="caution">
    <text evidence="2">The sequence shown here is derived from an EMBL/GenBank/DDBJ whole genome shotgun (WGS) entry which is preliminary data.</text>
</comment>
<keyword evidence="3" id="KW-1185">Reference proteome</keyword>
<dbReference type="Pfam" id="PF00651">
    <property type="entry name" value="BTB"/>
    <property type="match status" value="1"/>
</dbReference>
<gene>
    <name evidence="2" type="ORF">PENTCL1PPCAC_23812</name>
</gene>
<evidence type="ECO:0000313" key="3">
    <source>
        <dbReference type="Proteomes" id="UP001432027"/>
    </source>
</evidence>
<dbReference type="InterPro" id="IPR000210">
    <property type="entry name" value="BTB/POZ_dom"/>
</dbReference>
<feature type="domain" description="BTB" evidence="1">
    <location>
        <begin position="37"/>
        <end position="98"/>
    </location>
</feature>
<dbReference type="Proteomes" id="UP001432027">
    <property type="component" value="Unassembled WGS sequence"/>
</dbReference>
<organism evidence="2 3">
    <name type="scientific">Pristionchus entomophagus</name>
    <dbReference type="NCBI Taxonomy" id="358040"/>
    <lineage>
        <taxon>Eukaryota</taxon>
        <taxon>Metazoa</taxon>
        <taxon>Ecdysozoa</taxon>
        <taxon>Nematoda</taxon>
        <taxon>Chromadorea</taxon>
        <taxon>Rhabditida</taxon>
        <taxon>Rhabditina</taxon>
        <taxon>Diplogasteromorpha</taxon>
        <taxon>Diplogasteroidea</taxon>
        <taxon>Neodiplogasteridae</taxon>
        <taxon>Pristionchus</taxon>
    </lineage>
</organism>
<accession>A0AAV5U4T5</accession>
<dbReference type="PANTHER" id="PTHR47022">
    <property type="entry name" value="BTB AND MATH DOMAIN-CONTAINING PROTEIN 36-RELATED"/>
    <property type="match status" value="1"/>
</dbReference>
<dbReference type="SUPFAM" id="SSF54695">
    <property type="entry name" value="POZ domain"/>
    <property type="match status" value="1"/>
</dbReference>
<dbReference type="EMBL" id="BTSX01000005">
    <property type="protein sequence ID" value="GMT01638.1"/>
    <property type="molecule type" value="Genomic_DNA"/>
</dbReference>
<dbReference type="PROSITE" id="PS50097">
    <property type="entry name" value="BTB"/>
    <property type="match status" value="1"/>
</dbReference>
<proteinExistence type="predicted"/>
<dbReference type="InterPro" id="IPR011333">
    <property type="entry name" value="SKP1/BTB/POZ_sf"/>
</dbReference>
<reference evidence="2" key="1">
    <citation type="submission" date="2023-10" db="EMBL/GenBank/DDBJ databases">
        <title>Genome assembly of Pristionchus species.</title>
        <authorList>
            <person name="Yoshida K."/>
            <person name="Sommer R.J."/>
        </authorList>
    </citation>
    <scope>NUCLEOTIDE SEQUENCE</scope>
    <source>
        <strain evidence="2">RS0144</strain>
    </source>
</reference>
<evidence type="ECO:0000313" key="2">
    <source>
        <dbReference type="EMBL" id="GMT01638.1"/>
    </source>
</evidence>
<protein>
    <recommendedName>
        <fullName evidence="1">BTB domain-containing protein</fullName>
    </recommendedName>
</protein>
<dbReference type="AlphaFoldDB" id="A0AAV5U4T5"/>
<evidence type="ECO:0000259" key="1">
    <source>
        <dbReference type="PROSITE" id="PS50097"/>
    </source>
</evidence>
<dbReference type="Gene3D" id="3.30.710.10">
    <property type="entry name" value="Potassium Channel Kv1.1, Chain A"/>
    <property type="match status" value="1"/>
</dbReference>
<feature type="non-terminal residue" evidence="2">
    <location>
        <position position="1"/>
    </location>
</feature>
<sequence>FINDDKITVEIRFSITNMKGIRIVPRVYFTNPNEPRHDVGLVIEGEKMYVSKQYLSLHSPYFATLFYGNFTEKNKKEIELKDVNRDEFLEMLNVAYPS</sequence>